<dbReference type="HOGENOM" id="CLU_390821_0_0_1"/>
<sequence>MKATSIEAGFDIDKHQKGDKDIIKLYNCYGLSKESKQAALCNRRYQMNCPPRHSQTKCPDQDVTENTETCARRGLTVPRSSQLFTFTTDESPSTRNSEFNVPEAETKKGKRLTGSLGPCHTVPRSACSSGNNILDNKKNSSPSVGSKTKPASTNRLRKKLSHPTANPLGLRISNPHLDKASKKSDEDPASPEYSPTDNNESDDDLVKTNQPPLHTNTPSEKRKTLRKRMCNKKFQLNSSDSENNLLLPEEETHSSLPSSQQSSEDTLDLHGTPNFQTSPIIRRATTGSILFPDSEDKEESEPVSFPGLKRRKGKSRAENQEHPSKDEEGFCEQQSMLGCDRLSSNHGTPIVNGIEEEWDAGNLFGEGLGLPFTSSLLGFVHFRSEIVDLRSLSTDNAQQITSLSNKFDVFTDLLQESLKQREPTRSNKREPVRQAFGDSTVDDSPSQPARAFKIRVLIENLIGTLHGPKKEDKMVPHGATPAEKRDWMANISIQELLNKAHKHPGSNQPSFPQTADPIFPYPGGPGGKKASHRSLQIMWDVMQRVGVRSFCPDYSELLGCPGNVLKGRLAYVTAHKSLWTLSKVVEQCCSNDETDYEDKGGRKHCKVCIIQWRSSQLNSIFKAIDEARVRNNPIKTSPGVQARIRHRSFSNPISDLAPPDEIHKDCISQAYYEQLDETEKAEIKIINKSILRPVKEMIAKKLLPCK</sequence>
<feature type="compositionally biased region" description="Basic and acidic residues" evidence="1">
    <location>
        <begin position="176"/>
        <end position="186"/>
    </location>
</feature>
<accession>F4RDB7</accession>
<feature type="compositionally biased region" description="Polar residues" evidence="1">
    <location>
        <begin position="126"/>
        <end position="154"/>
    </location>
</feature>
<evidence type="ECO:0000313" key="2">
    <source>
        <dbReference type="EMBL" id="EGG09637.1"/>
    </source>
</evidence>
<dbReference type="Proteomes" id="UP000001072">
    <property type="component" value="Unassembled WGS sequence"/>
</dbReference>
<dbReference type="GeneID" id="18922139"/>
<keyword evidence="3" id="KW-1185">Reference proteome</keyword>
<evidence type="ECO:0000313" key="3">
    <source>
        <dbReference type="Proteomes" id="UP000001072"/>
    </source>
</evidence>
<feature type="region of interest" description="Disordered" evidence="1">
    <location>
        <begin position="86"/>
        <end position="225"/>
    </location>
</feature>
<feature type="compositionally biased region" description="Basic and acidic residues" evidence="1">
    <location>
        <begin position="418"/>
        <end position="432"/>
    </location>
</feature>
<feature type="compositionally biased region" description="Basic and acidic residues" evidence="1">
    <location>
        <begin position="315"/>
        <end position="328"/>
    </location>
</feature>
<dbReference type="InParanoid" id="F4RDB7"/>
<dbReference type="RefSeq" id="XP_007407364.1">
    <property type="nucleotide sequence ID" value="XM_007407302.1"/>
</dbReference>
<protein>
    <submittedName>
        <fullName evidence="2">Uncharacterized protein</fullName>
    </submittedName>
</protein>
<dbReference type="KEGG" id="mlr:MELLADRAFT_104028"/>
<dbReference type="VEuPathDB" id="FungiDB:MELLADRAFT_104028"/>
<feature type="compositionally biased region" description="Polar residues" evidence="1">
    <location>
        <begin position="207"/>
        <end position="218"/>
    </location>
</feature>
<name>F4RDB7_MELLP</name>
<dbReference type="AlphaFoldDB" id="F4RDB7"/>
<evidence type="ECO:0000256" key="1">
    <source>
        <dbReference type="SAM" id="MobiDB-lite"/>
    </source>
</evidence>
<reference evidence="3" key="1">
    <citation type="journal article" date="2011" name="Proc. Natl. Acad. Sci. U.S.A.">
        <title>Obligate biotrophy features unraveled by the genomic analysis of rust fungi.</title>
        <authorList>
            <person name="Duplessis S."/>
            <person name="Cuomo C.A."/>
            <person name="Lin Y.-C."/>
            <person name="Aerts A."/>
            <person name="Tisserant E."/>
            <person name="Veneault-Fourrey C."/>
            <person name="Joly D.L."/>
            <person name="Hacquard S."/>
            <person name="Amselem J."/>
            <person name="Cantarel B.L."/>
            <person name="Chiu R."/>
            <person name="Coutinho P.M."/>
            <person name="Feau N."/>
            <person name="Field M."/>
            <person name="Frey P."/>
            <person name="Gelhaye E."/>
            <person name="Goldberg J."/>
            <person name="Grabherr M.G."/>
            <person name="Kodira C.D."/>
            <person name="Kohler A."/>
            <person name="Kuees U."/>
            <person name="Lindquist E.A."/>
            <person name="Lucas S.M."/>
            <person name="Mago R."/>
            <person name="Mauceli E."/>
            <person name="Morin E."/>
            <person name="Murat C."/>
            <person name="Pangilinan J.L."/>
            <person name="Park R."/>
            <person name="Pearson M."/>
            <person name="Quesneville H."/>
            <person name="Rouhier N."/>
            <person name="Sakthikumar S."/>
            <person name="Salamov A.A."/>
            <person name="Schmutz J."/>
            <person name="Selles B."/>
            <person name="Shapiro H."/>
            <person name="Tanguay P."/>
            <person name="Tuskan G.A."/>
            <person name="Henrissat B."/>
            <person name="Van de Peer Y."/>
            <person name="Rouze P."/>
            <person name="Ellis J.G."/>
            <person name="Dodds P.N."/>
            <person name="Schein J.E."/>
            <person name="Zhong S."/>
            <person name="Hamelin R.C."/>
            <person name="Grigoriev I.V."/>
            <person name="Szabo L.J."/>
            <person name="Martin F."/>
        </authorList>
    </citation>
    <scope>NUCLEOTIDE SEQUENCE [LARGE SCALE GENOMIC DNA]</scope>
    <source>
        <strain evidence="3">98AG31 / pathotype 3-4-7</strain>
    </source>
</reference>
<feature type="compositionally biased region" description="Low complexity" evidence="1">
    <location>
        <begin position="254"/>
        <end position="263"/>
    </location>
</feature>
<dbReference type="EMBL" id="GL883097">
    <property type="protein sequence ID" value="EGG09637.1"/>
    <property type="molecule type" value="Genomic_DNA"/>
</dbReference>
<feature type="region of interest" description="Disordered" evidence="1">
    <location>
        <begin position="249"/>
        <end position="330"/>
    </location>
</feature>
<gene>
    <name evidence="2" type="ORF">MELLADRAFT_104028</name>
</gene>
<dbReference type="OrthoDB" id="10350810at2759"/>
<proteinExistence type="predicted"/>
<organism evidence="3">
    <name type="scientific">Melampsora larici-populina (strain 98AG31 / pathotype 3-4-7)</name>
    <name type="common">Poplar leaf rust fungus</name>
    <dbReference type="NCBI Taxonomy" id="747676"/>
    <lineage>
        <taxon>Eukaryota</taxon>
        <taxon>Fungi</taxon>
        <taxon>Dikarya</taxon>
        <taxon>Basidiomycota</taxon>
        <taxon>Pucciniomycotina</taxon>
        <taxon>Pucciniomycetes</taxon>
        <taxon>Pucciniales</taxon>
        <taxon>Melampsoraceae</taxon>
        <taxon>Melampsora</taxon>
    </lineage>
</organism>
<feature type="compositionally biased region" description="Polar residues" evidence="1">
    <location>
        <begin position="86"/>
        <end position="99"/>
    </location>
</feature>
<feature type="region of interest" description="Disordered" evidence="1">
    <location>
        <begin position="418"/>
        <end position="446"/>
    </location>
</feature>